<dbReference type="EMBL" id="CABVLI010000042">
    <property type="protein sequence ID" value="VVT21525.1"/>
    <property type="molecule type" value="Genomic_DNA"/>
</dbReference>
<sequence>MRWASTAPSPVNCRFARVSQGTRCATIATASPRSLGYRPRSRDGAGSGCAECASRTVPALANGLTDTIWNISLNDRSSTEMVEPRGIGYETPKHCETKAFFQTAVTVGIARCNSLVGSGQAGPVQNTTPCPS</sequence>
<name>A0A5E7ZY22_9SPHN</name>
<dbReference type="AlphaFoldDB" id="A0A5E7ZY22"/>
<proteinExistence type="predicted"/>
<dbReference type="Proteomes" id="UP000326857">
    <property type="component" value="Unassembled WGS sequence"/>
</dbReference>
<reference evidence="1 2" key="1">
    <citation type="submission" date="2019-09" db="EMBL/GenBank/DDBJ databases">
        <authorList>
            <person name="Dittami M. S."/>
        </authorList>
    </citation>
    <scope>NUCLEOTIDE SEQUENCE [LARGE SCALE GENOMIC DNA]</scope>
    <source>
        <strain evidence="1">SPHINGO391</strain>
    </source>
</reference>
<organism evidence="1 2">
    <name type="scientific">Sphingomonas aurantiaca</name>
    <dbReference type="NCBI Taxonomy" id="185949"/>
    <lineage>
        <taxon>Bacteria</taxon>
        <taxon>Pseudomonadati</taxon>
        <taxon>Pseudomonadota</taxon>
        <taxon>Alphaproteobacteria</taxon>
        <taxon>Sphingomonadales</taxon>
        <taxon>Sphingomonadaceae</taxon>
        <taxon>Sphingomonas</taxon>
    </lineage>
</organism>
<evidence type="ECO:0000313" key="2">
    <source>
        <dbReference type="Proteomes" id="UP000326857"/>
    </source>
</evidence>
<gene>
    <name evidence="1" type="ORF">SPHINGO391_470214</name>
</gene>
<protein>
    <submittedName>
        <fullName evidence="1">Uncharacterized protein</fullName>
    </submittedName>
</protein>
<accession>A0A5E7ZY22</accession>
<evidence type="ECO:0000313" key="1">
    <source>
        <dbReference type="EMBL" id="VVT21525.1"/>
    </source>
</evidence>